<dbReference type="InterPro" id="IPR016040">
    <property type="entry name" value="NAD(P)-bd_dom"/>
</dbReference>
<dbReference type="PANTHER" id="PTHR47129:SF1">
    <property type="entry name" value="NMRA-LIKE DOMAIN-CONTAINING PROTEIN"/>
    <property type="match status" value="1"/>
</dbReference>
<accession>A0ABT0IGW3</accession>
<dbReference type="Gene3D" id="3.40.50.720">
    <property type="entry name" value="NAD(P)-binding Rossmann-like Domain"/>
    <property type="match status" value="1"/>
</dbReference>
<dbReference type="Proteomes" id="UP001522868">
    <property type="component" value="Unassembled WGS sequence"/>
</dbReference>
<evidence type="ECO:0000259" key="1">
    <source>
        <dbReference type="Pfam" id="PF13460"/>
    </source>
</evidence>
<dbReference type="PANTHER" id="PTHR47129">
    <property type="entry name" value="QUINONE OXIDOREDUCTASE 2"/>
    <property type="match status" value="1"/>
</dbReference>
<keyword evidence="3" id="KW-1185">Reference proteome</keyword>
<protein>
    <submittedName>
        <fullName evidence="2">NAD(P)H-binding protein</fullName>
    </submittedName>
</protein>
<reference evidence="2 3" key="1">
    <citation type="submission" date="2022-04" db="EMBL/GenBank/DDBJ databases">
        <title>Streptomyces sp. nov. LCR6-01 isolated from Lichen of Dirinaria sp.</title>
        <authorList>
            <person name="Kanchanasin P."/>
            <person name="Tanasupawat S."/>
            <person name="Phongsopitanun W."/>
        </authorList>
    </citation>
    <scope>NUCLEOTIDE SEQUENCE [LARGE SCALE GENOMIC DNA]</scope>
    <source>
        <strain evidence="2 3">LCR6-01</strain>
    </source>
</reference>
<name>A0ABT0IGW3_9ACTN</name>
<gene>
    <name evidence="2" type="ORF">M1O15_24680</name>
</gene>
<proteinExistence type="predicted"/>
<comment type="caution">
    <text evidence="2">The sequence shown here is derived from an EMBL/GenBank/DDBJ whole genome shotgun (WGS) entry which is preliminary data.</text>
</comment>
<evidence type="ECO:0000313" key="2">
    <source>
        <dbReference type="EMBL" id="MCK8680536.1"/>
    </source>
</evidence>
<dbReference type="InterPro" id="IPR036291">
    <property type="entry name" value="NAD(P)-bd_dom_sf"/>
</dbReference>
<evidence type="ECO:0000313" key="3">
    <source>
        <dbReference type="Proteomes" id="UP001522868"/>
    </source>
</evidence>
<dbReference type="EMBL" id="JALPTH010000028">
    <property type="protein sequence ID" value="MCK8680536.1"/>
    <property type="molecule type" value="Genomic_DNA"/>
</dbReference>
<feature type="domain" description="NAD(P)-binding" evidence="1">
    <location>
        <begin position="7"/>
        <end position="75"/>
    </location>
</feature>
<dbReference type="Pfam" id="PF13460">
    <property type="entry name" value="NAD_binding_10"/>
    <property type="match status" value="1"/>
</dbReference>
<dbReference type="RefSeq" id="WP_248636356.1">
    <property type="nucleotide sequence ID" value="NZ_JALPTH010000028.1"/>
</dbReference>
<organism evidence="2 3">
    <name type="scientific">Streptomyces lichenis</name>
    <dbReference type="NCBI Taxonomy" id="2306967"/>
    <lineage>
        <taxon>Bacteria</taxon>
        <taxon>Bacillati</taxon>
        <taxon>Actinomycetota</taxon>
        <taxon>Actinomycetes</taxon>
        <taxon>Kitasatosporales</taxon>
        <taxon>Streptomycetaceae</taxon>
        <taxon>Streptomyces</taxon>
    </lineage>
</organism>
<dbReference type="InterPro" id="IPR052718">
    <property type="entry name" value="NmrA-type_oxidoreductase"/>
</dbReference>
<sequence length="92" mass="9354">MRIAVTGAAGSLGGRVVRLLAGPDADVVAMTRRKPPAEAFPPGVEVAVADYGDPAALRAALKGVDTLVFVSGDRARCTGAAAPPQCGRRRGR</sequence>
<dbReference type="SUPFAM" id="SSF51735">
    <property type="entry name" value="NAD(P)-binding Rossmann-fold domains"/>
    <property type="match status" value="1"/>
</dbReference>